<feature type="chain" id="PRO_5030922316" evidence="1">
    <location>
        <begin position="19"/>
        <end position="152"/>
    </location>
</feature>
<sequence length="152" mass="15317">MKALFATTLAAAALLLGACSTTSPDVIRPGDAQRLSTVQDAVVLNVRPVVVEGQQQGIGGTSGAVVGGIAGSTVGGRREGIVVGVLGAVAGAVIGNSIERFGTREEAVEILLQLPSGERRALVQAKGNETFVPGEAVILVSTGGKTRVMKAR</sequence>
<gene>
    <name evidence="3" type="ORF">BDD16_002263</name>
</gene>
<dbReference type="GO" id="GO:0019867">
    <property type="term" value="C:outer membrane"/>
    <property type="evidence" value="ECO:0007669"/>
    <property type="project" value="InterPro"/>
</dbReference>
<dbReference type="Proteomes" id="UP000518288">
    <property type="component" value="Unassembled WGS sequence"/>
</dbReference>
<evidence type="ECO:0000313" key="3">
    <source>
        <dbReference type="EMBL" id="NYG33277.1"/>
    </source>
</evidence>
<proteinExistence type="predicted"/>
<dbReference type="Pfam" id="PF05433">
    <property type="entry name" value="Rick_17kDa_Anti"/>
    <property type="match status" value="1"/>
</dbReference>
<dbReference type="AlphaFoldDB" id="A0A7Y9QXJ3"/>
<reference evidence="3 4" key="1">
    <citation type="submission" date="2020-07" db="EMBL/GenBank/DDBJ databases">
        <title>Genomic Encyclopedia of Archaeal and Bacterial Type Strains, Phase II (KMG-II): from individual species to whole genera.</title>
        <authorList>
            <person name="Goeker M."/>
        </authorList>
    </citation>
    <scope>NUCLEOTIDE SEQUENCE [LARGE SCALE GENOMIC DNA]</scope>
    <source>
        <strain evidence="3 4">DSM 21226</strain>
    </source>
</reference>
<dbReference type="RefSeq" id="WP_179634061.1">
    <property type="nucleotide sequence ID" value="NZ_CAXYYM010000024.1"/>
</dbReference>
<name>A0A7Y9QXJ3_9BURK</name>
<keyword evidence="4" id="KW-1185">Reference proteome</keyword>
<evidence type="ECO:0000256" key="1">
    <source>
        <dbReference type="SAM" id="SignalP"/>
    </source>
</evidence>
<dbReference type="InterPro" id="IPR008816">
    <property type="entry name" value="Gly_zipper_2TM_dom"/>
</dbReference>
<comment type="caution">
    <text evidence="3">The sequence shown here is derived from an EMBL/GenBank/DDBJ whole genome shotgun (WGS) entry which is preliminary data.</text>
</comment>
<keyword evidence="1" id="KW-0732">Signal</keyword>
<dbReference type="EMBL" id="JACCFH010000001">
    <property type="protein sequence ID" value="NYG33277.1"/>
    <property type="molecule type" value="Genomic_DNA"/>
</dbReference>
<dbReference type="PROSITE" id="PS51257">
    <property type="entry name" value="PROKAR_LIPOPROTEIN"/>
    <property type="match status" value="1"/>
</dbReference>
<evidence type="ECO:0000259" key="2">
    <source>
        <dbReference type="Pfam" id="PF05433"/>
    </source>
</evidence>
<feature type="domain" description="Glycine zipper 2TM" evidence="2">
    <location>
        <begin position="58"/>
        <end position="99"/>
    </location>
</feature>
<evidence type="ECO:0000313" key="4">
    <source>
        <dbReference type="Proteomes" id="UP000518288"/>
    </source>
</evidence>
<feature type="signal peptide" evidence="1">
    <location>
        <begin position="1"/>
        <end position="18"/>
    </location>
</feature>
<accession>A0A7Y9QXJ3</accession>
<keyword evidence="3" id="KW-0449">Lipoprotein</keyword>
<protein>
    <submittedName>
        <fullName evidence="3">Outer membrane lipoprotein SlyB</fullName>
    </submittedName>
</protein>
<organism evidence="3 4">
    <name type="scientific">Sphaerotilus montanus</name>
    <dbReference type="NCBI Taxonomy" id="522889"/>
    <lineage>
        <taxon>Bacteria</taxon>
        <taxon>Pseudomonadati</taxon>
        <taxon>Pseudomonadota</taxon>
        <taxon>Betaproteobacteria</taxon>
        <taxon>Burkholderiales</taxon>
        <taxon>Sphaerotilaceae</taxon>
        <taxon>Sphaerotilus</taxon>
    </lineage>
</organism>